<evidence type="ECO:0000313" key="1">
    <source>
        <dbReference type="EMBL" id="MFL0198092.1"/>
    </source>
</evidence>
<accession>A0ABW8SQT4</accession>
<dbReference type="EMBL" id="JBJHZX010000046">
    <property type="protein sequence ID" value="MFL0198092.1"/>
    <property type="molecule type" value="Genomic_DNA"/>
</dbReference>
<reference evidence="1 2" key="1">
    <citation type="submission" date="2024-11" db="EMBL/GenBank/DDBJ databases">
        <authorList>
            <person name="Heng Y.C."/>
            <person name="Lim A.C.H."/>
            <person name="Lee J.K.Y."/>
            <person name="Kittelmann S."/>
        </authorList>
    </citation>
    <scope>NUCLEOTIDE SEQUENCE [LARGE SCALE GENOMIC DNA]</scope>
    <source>
        <strain evidence="1 2">WILCCON 0269</strain>
    </source>
</reference>
<gene>
    <name evidence="1" type="ORF">ACJDU8_21360</name>
</gene>
<dbReference type="RefSeq" id="WP_406794200.1">
    <property type="nucleotide sequence ID" value="NZ_JBJHZX010000046.1"/>
</dbReference>
<organism evidence="1 2">
    <name type="scientific">Candidatus Clostridium eludens</name>
    <dbReference type="NCBI Taxonomy" id="3381663"/>
    <lineage>
        <taxon>Bacteria</taxon>
        <taxon>Bacillati</taxon>
        <taxon>Bacillota</taxon>
        <taxon>Clostridia</taxon>
        <taxon>Eubacteriales</taxon>
        <taxon>Clostridiaceae</taxon>
        <taxon>Clostridium</taxon>
    </lineage>
</organism>
<comment type="caution">
    <text evidence="1">The sequence shown here is derived from an EMBL/GenBank/DDBJ whole genome shotgun (WGS) entry which is preliminary data.</text>
</comment>
<proteinExistence type="predicted"/>
<name>A0ABW8SQT4_9CLOT</name>
<evidence type="ECO:0000313" key="2">
    <source>
        <dbReference type="Proteomes" id="UP001623660"/>
    </source>
</evidence>
<protein>
    <submittedName>
        <fullName evidence="1">Uncharacterized protein</fullName>
    </submittedName>
</protein>
<keyword evidence="2" id="KW-1185">Reference proteome</keyword>
<sequence length="61" mass="7512">MRINSITKANDKMYRNWNNEYQNKCENKREKNDKNDILFCDILKKNILQRVKKNSVNIMKY</sequence>
<dbReference type="Proteomes" id="UP001623660">
    <property type="component" value="Unassembled WGS sequence"/>
</dbReference>